<evidence type="ECO:0000313" key="2">
    <source>
        <dbReference type="EMBL" id="KAL3509813.1"/>
    </source>
</evidence>
<gene>
    <name evidence="2" type="ORF">ACH5RR_029214</name>
</gene>
<organism evidence="2 3">
    <name type="scientific">Cinchona calisaya</name>
    <dbReference type="NCBI Taxonomy" id="153742"/>
    <lineage>
        <taxon>Eukaryota</taxon>
        <taxon>Viridiplantae</taxon>
        <taxon>Streptophyta</taxon>
        <taxon>Embryophyta</taxon>
        <taxon>Tracheophyta</taxon>
        <taxon>Spermatophyta</taxon>
        <taxon>Magnoliopsida</taxon>
        <taxon>eudicotyledons</taxon>
        <taxon>Gunneridae</taxon>
        <taxon>Pentapetalae</taxon>
        <taxon>asterids</taxon>
        <taxon>lamiids</taxon>
        <taxon>Gentianales</taxon>
        <taxon>Rubiaceae</taxon>
        <taxon>Cinchonoideae</taxon>
        <taxon>Cinchoneae</taxon>
        <taxon>Cinchona</taxon>
    </lineage>
</organism>
<dbReference type="Pfam" id="PF12776">
    <property type="entry name" value="Myb_DNA-bind_3"/>
    <property type="match status" value="1"/>
</dbReference>
<protein>
    <recommendedName>
        <fullName evidence="1">Myb/SANT-like domain-containing protein</fullName>
    </recommendedName>
</protein>
<keyword evidence="3" id="KW-1185">Reference proteome</keyword>
<dbReference type="PANTHER" id="PTHR46929">
    <property type="entry name" value="EXPRESSED PROTEIN"/>
    <property type="match status" value="1"/>
</dbReference>
<name>A0ABD2YS80_9GENT</name>
<evidence type="ECO:0000259" key="1">
    <source>
        <dbReference type="Pfam" id="PF12776"/>
    </source>
</evidence>
<reference evidence="2 3" key="1">
    <citation type="submission" date="2024-11" db="EMBL/GenBank/DDBJ databases">
        <title>A near-complete genome assembly of Cinchona calisaya.</title>
        <authorList>
            <person name="Lian D.C."/>
            <person name="Zhao X.W."/>
            <person name="Wei L."/>
        </authorList>
    </citation>
    <scope>NUCLEOTIDE SEQUENCE [LARGE SCALE GENOMIC DNA]</scope>
    <source>
        <tissue evidence="2">Nenye</tissue>
    </source>
</reference>
<evidence type="ECO:0000313" key="3">
    <source>
        <dbReference type="Proteomes" id="UP001630127"/>
    </source>
</evidence>
<accession>A0ABD2YS80</accession>
<dbReference type="Proteomes" id="UP001630127">
    <property type="component" value="Unassembled WGS sequence"/>
</dbReference>
<feature type="domain" description="Myb/SANT-like" evidence="1">
    <location>
        <begin position="88"/>
        <end position="146"/>
    </location>
</feature>
<dbReference type="InterPro" id="IPR024752">
    <property type="entry name" value="Myb/SANT-like_dom"/>
</dbReference>
<dbReference type="PANTHER" id="PTHR46929:SF23">
    <property type="entry name" value="L10-INTERACTING MYB DOMAIN-CONTAINING PROTEIN-LIKE"/>
    <property type="match status" value="1"/>
</dbReference>
<dbReference type="AlphaFoldDB" id="A0ABD2YS80"/>
<comment type="caution">
    <text evidence="2">The sequence shown here is derived from an EMBL/GenBank/DDBJ whole genome shotgun (WGS) entry which is preliminary data.</text>
</comment>
<dbReference type="EMBL" id="JBJUIK010000012">
    <property type="protein sequence ID" value="KAL3509813.1"/>
    <property type="molecule type" value="Genomic_DNA"/>
</dbReference>
<proteinExistence type="predicted"/>
<sequence length="147" mass="16206">MAMNSDDESAMVIGAATSVLATGYRGRKGFPTQNVLAAISFDLKFAYVLVGWKGSAHDSRVLNDALSRPHGLRVPQVKMGKKGEKQFRWSKPMERVMLEILAEEVKLGNRPNNNFKPSSFTQATEAIKGKFGVKCSGDHVENHLRTV</sequence>